<dbReference type="GO" id="GO:0055129">
    <property type="term" value="P:L-proline biosynthetic process"/>
    <property type="evidence" value="ECO:0007669"/>
    <property type="project" value="UniProtKB-UniRule"/>
</dbReference>
<dbReference type="Proteomes" id="UP000051992">
    <property type="component" value="Unassembled WGS sequence"/>
</dbReference>
<dbReference type="Gene3D" id="3.40.50.720">
    <property type="entry name" value="NAD(P)-binding Rossmann-like Domain"/>
    <property type="match status" value="1"/>
</dbReference>
<dbReference type="UniPathway" id="UPA00098">
    <property type="reaction ID" value="UER00361"/>
</dbReference>
<dbReference type="PANTHER" id="PTHR11645:SF0">
    <property type="entry name" value="PYRROLINE-5-CARBOXYLATE REDUCTASE 3"/>
    <property type="match status" value="1"/>
</dbReference>
<evidence type="ECO:0000313" key="9">
    <source>
        <dbReference type="Proteomes" id="UP000051992"/>
    </source>
</evidence>
<evidence type="ECO:0000256" key="3">
    <source>
        <dbReference type="ARBA" id="ARBA00022857"/>
    </source>
</evidence>
<dbReference type="InterPro" id="IPR029036">
    <property type="entry name" value="P5CR_dimer"/>
</dbReference>
<dbReference type="Pfam" id="PF03807">
    <property type="entry name" value="F420_oxidored"/>
    <property type="match status" value="1"/>
</dbReference>
<dbReference type="InterPro" id="IPR036291">
    <property type="entry name" value="NAD(P)-bd_dom_sf"/>
</dbReference>
<evidence type="ECO:0000259" key="6">
    <source>
        <dbReference type="Pfam" id="PF03807"/>
    </source>
</evidence>
<keyword evidence="5" id="KW-0963">Cytoplasm</keyword>
<comment type="catalytic activity">
    <reaction evidence="5">
        <text>L-proline + NAD(+) = (S)-1-pyrroline-5-carboxylate + NADH + 2 H(+)</text>
        <dbReference type="Rhea" id="RHEA:14105"/>
        <dbReference type="ChEBI" id="CHEBI:15378"/>
        <dbReference type="ChEBI" id="CHEBI:17388"/>
        <dbReference type="ChEBI" id="CHEBI:57540"/>
        <dbReference type="ChEBI" id="CHEBI:57945"/>
        <dbReference type="ChEBI" id="CHEBI:60039"/>
        <dbReference type="EC" id="1.5.1.2"/>
    </reaction>
</comment>
<keyword evidence="4 5" id="KW-0560">Oxidoreductase</keyword>
<comment type="function">
    <text evidence="5">Catalyzes the reduction of 1-pyrroline-5-carboxylate (PCA) to L-proline.</text>
</comment>
<dbReference type="InterPro" id="IPR000304">
    <property type="entry name" value="Pyrroline-COOH_reductase"/>
</dbReference>
<reference evidence="8 9" key="1">
    <citation type="journal article" date="2015" name="Genome Announc.">
        <title>Expanding the biotechnology potential of lactobacilli through comparative genomics of 213 strains and associated genera.</title>
        <authorList>
            <person name="Sun Z."/>
            <person name="Harris H.M."/>
            <person name="McCann A."/>
            <person name="Guo C."/>
            <person name="Argimon S."/>
            <person name="Zhang W."/>
            <person name="Yang X."/>
            <person name="Jeffery I.B."/>
            <person name="Cooney J.C."/>
            <person name="Kagawa T.F."/>
            <person name="Liu W."/>
            <person name="Song Y."/>
            <person name="Salvetti E."/>
            <person name="Wrobel A."/>
            <person name="Rasinkangas P."/>
            <person name="Parkhill J."/>
            <person name="Rea M.C."/>
            <person name="O'Sullivan O."/>
            <person name="Ritari J."/>
            <person name="Douillard F.P."/>
            <person name="Paul Ross R."/>
            <person name="Yang R."/>
            <person name="Briner A.E."/>
            <person name="Felis G.E."/>
            <person name="de Vos W.M."/>
            <person name="Barrangou R."/>
            <person name="Klaenhammer T.R."/>
            <person name="Caufield P.W."/>
            <person name="Cui Y."/>
            <person name="Zhang H."/>
            <person name="O'Toole P.W."/>
        </authorList>
    </citation>
    <scope>NUCLEOTIDE SEQUENCE [LARGE SCALE GENOMIC DNA]</scope>
    <source>
        <strain evidence="8 9">DSM 20410</strain>
    </source>
</reference>
<evidence type="ECO:0000259" key="7">
    <source>
        <dbReference type="Pfam" id="PF14748"/>
    </source>
</evidence>
<dbReference type="SUPFAM" id="SSF51735">
    <property type="entry name" value="NAD(P)-binding Rossmann-fold domains"/>
    <property type="match status" value="1"/>
</dbReference>
<evidence type="ECO:0000256" key="1">
    <source>
        <dbReference type="ARBA" id="ARBA00005525"/>
    </source>
</evidence>
<comment type="pathway">
    <text evidence="5">Amino-acid biosynthesis; L-proline biosynthesis; L-proline from L-glutamate 5-semialdehyde: step 1/1.</text>
</comment>
<dbReference type="Pfam" id="PF14748">
    <property type="entry name" value="P5CR_dimer"/>
    <property type="match status" value="1"/>
</dbReference>
<dbReference type="HAMAP" id="MF_01925">
    <property type="entry name" value="P5C_reductase"/>
    <property type="match status" value="1"/>
</dbReference>
<dbReference type="GO" id="GO:0004735">
    <property type="term" value="F:pyrroline-5-carboxylate reductase activity"/>
    <property type="evidence" value="ECO:0007669"/>
    <property type="project" value="UniProtKB-UniRule"/>
</dbReference>
<keyword evidence="2 5" id="KW-0641">Proline biosynthesis</keyword>
<dbReference type="InterPro" id="IPR028939">
    <property type="entry name" value="P5C_Rdtase_cat_N"/>
</dbReference>
<organism evidence="8 9">
    <name type="scientific">Weissella viridescens</name>
    <name type="common">Lactobacillus viridescens</name>
    <dbReference type="NCBI Taxonomy" id="1629"/>
    <lineage>
        <taxon>Bacteria</taxon>
        <taxon>Bacillati</taxon>
        <taxon>Bacillota</taxon>
        <taxon>Bacilli</taxon>
        <taxon>Lactobacillales</taxon>
        <taxon>Lactobacillaceae</taxon>
        <taxon>Weissella</taxon>
    </lineage>
</organism>
<name>A0A0R2H2N3_WEIVI</name>
<dbReference type="RefSeq" id="WP_057746620.1">
    <property type="nucleotide sequence ID" value="NZ_BJLU01000006.1"/>
</dbReference>
<feature type="domain" description="Pyrroline-5-carboxylate reductase catalytic N-terminal" evidence="6">
    <location>
        <begin position="4"/>
        <end position="84"/>
    </location>
</feature>
<dbReference type="PANTHER" id="PTHR11645">
    <property type="entry name" value="PYRROLINE-5-CARBOXYLATE REDUCTASE"/>
    <property type="match status" value="1"/>
</dbReference>
<evidence type="ECO:0000256" key="2">
    <source>
        <dbReference type="ARBA" id="ARBA00022650"/>
    </source>
</evidence>
<evidence type="ECO:0000256" key="5">
    <source>
        <dbReference type="HAMAP-Rule" id="MF_01925"/>
    </source>
</evidence>
<evidence type="ECO:0000313" key="8">
    <source>
        <dbReference type="EMBL" id="KRN45894.1"/>
    </source>
</evidence>
<protein>
    <recommendedName>
        <fullName evidence="5">Pyrroline-5-carboxylate reductase</fullName>
        <shortName evidence="5">P5C reductase</shortName>
        <shortName evidence="5">P5CR</shortName>
        <ecNumber evidence="5">1.5.1.2</ecNumber>
    </recommendedName>
    <alternativeName>
        <fullName evidence="5">PCA reductase</fullName>
    </alternativeName>
</protein>
<evidence type="ECO:0000256" key="4">
    <source>
        <dbReference type="ARBA" id="ARBA00023002"/>
    </source>
</evidence>
<dbReference type="PATRIC" id="fig|1629.5.peg.1250"/>
<dbReference type="GO" id="GO:0005737">
    <property type="term" value="C:cytoplasm"/>
    <property type="evidence" value="ECO:0007669"/>
    <property type="project" value="UniProtKB-SubCell"/>
</dbReference>
<feature type="domain" description="Pyrroline-5-carboxylate reductase dimerisation" evidence="7">
    <location>
        <begin position="158"/>
        <end position="259"/>
    </location>
</feature>
<comment type="catalytic activity">
    <reaction evidence="5">
        <text>L-proline + NADP(+) = (S)-1-pyrroline-5-carboxylate + NADPH + 2 H(+)</text>
        <dbReference type="Rhea" id="RHEA:14109"/>
        <dbReference type="ChEBI" id="CHEBI:15378"/>
        <dbReference type="ChEBI" id="CHEBI:17388"/>
        <dbReference type="ChEBI" id="CHEBI:57783"/>
        <dbReference type="ChEBI" id="CHEBI:58349"/>
        <dbReference type="ChEBI" id="CHEBI:60039"/>
        <dbReference type="EC" id="1.5.1.2"/>
    </reaction>
</comment>
<keyword evidence="3 5" id="KW-0521">NADP</keyword>
<dbReference type="EC" id="1.5.1.2" evidence="5"/>
<accession>A0A0R2H2N3</accession>
<sequence>MLSIGFIGSGNIAQAIIKGWRGNDEINQLVYSKNNGAKVAEELGIASRISILELWQDSDIVLLAVPKSALSEIQAQLNMAAMVKPSVIVTSLIDGVSLAELQDIFGDQTIISRAVPNINVSTRSGYTGLSFPEGIDEEIRGAIAMLFLELGRVDEFTEEQLPAVSAIASAGPAYVAALADILANTALENGIDVQRAVSMAEQTLYGTATTMRQLQQSPNSIEVAASPADGGTEAALEHLAEGGFVELLKDAIAVAQEKSTPEK</sequence>
<comment type="subcellular location">
    <subcellularLocation>
        <location evidence="5">Cytoplasm</location>
    </subcellularLocation>
</comment>
<dbReference type="SUPFAM" id="SSF48179">
    <property type="entry name" value="6-phosphogluconate dehydrogenase C-terminal domain-like"/>
    <property type="match status" value="1"/>
</dbReference>
<comment type="caution">
    <text evidence="8">The sequence shown here is derived from an EMBL/GenBank/DDBJ whole genome shotgun (WGS) entry which is preliminary data.</text>
</comment>
<dbReference type="PIRSF" id="PIRSF000193">
    <property type="entry name" value="Pyrrol-5-carb_rd"/>
    <property type="match status" value="1"/>
</dbReference>
<comment type="similarity">
    <text evidence="1 5">Belongs to the pyrroline-5-carboxylate reductase family.</text>
</comment>
<keyword evidence="9" id="KW-1185">Reference proteome</keyword>
<dbReference type="InterPro" id="IPR008927">
    <property type="entry name" value="6-PGluconate_DH-like_C_sf"/>
</dbReference>
<dbReference type="EMBL" id="JQBM01000004">
    <property type="protein sequence ID" value="KRN45894.1"/>
    <property type="molecule type" value="Genomic_DNA"/>
</dbReference>
<dbReference type="OrthoDB" id="9805754at2"/>
<gene>
    <name evidence="5" type="primary">proC</name>
    <name evidence="8" type="ORF">IV50_GL001237</name>
</gene>
<proteinExistence type="inferred from homology"/>
<dbReference type="AlphaFoldDB" id="A0A0R2H2N3"/>
<keyword evidence="5" id="KW-0028">Amino-acid biosynthesis</keyword>
<dbReference type="Gene3D" id="1.10.3730.10">
    <property type="entry name" value="ProC C-terminal domain-like"/>
    <property type="match status" value="1"/>
</dbReference>